<evidence type="ECO:0000313" key="2">
    <source>
        <dbReference type="EMBL" id="SVA64567.1"/>
    </source>
</evidence>
<dbReference type="AlphaFoldDB" id="A0A381XK67"/>
<evidence type="ECO:0000256" key="1">
    <source>
        <dbReference type="SAM" id="Phobius"/>
    </source>
</evidence>
<protein>
    <submittedName>
        <fullName evidence="2">Uncharacterized protein</fullName>
    </submittedName>
</protein>
<organism evidence="2">
    <name type="scientific">marine metagenome</name>
    <dbReference type="NCBI Taxonomy" id="408172"/>
    <lineage>
        <taxon>unclassified sequences</taxon>
        <taxon>metagenomes</taxon>
        <taxon>ecological metagenomes</taxon>
    </lineage>
</organism>
<reference evidence="2" key="1">
    <citation type="submission" date="2018-05" db="EMBL/GenBank/DDBJ databases">
        <authorList>
            <person name="Lanie J.A."/>
            <person name="Ng W.-L."/>
            <person name="Kazmierczak K.M."/>
            <person name="Andrzejewski T.M."/>
            <person name="Davidsen T.M."/>
            <person name="Wayne K.J."/>
            <person name="Tettelin H."/>
            <person name="Glass J.I."/>
            <person name="Rusch D."/>
            <person name="Podicherti R."/>
            <person name="Tsui H.-C.T."/>
            <person name="Winkler M.E."/>
        </authorList>
    </citation>
    <scope>NUCLEOTIDE SEQUENCE</scope>
</reference>
<accession>A0A381XK67</accession>
<keyword evidence="1" id="KW-0472">Membrane</keyword>
<keyword evidence="1" id="KW-1133">Transmembrane helix</keyword>
<dbReference type="EMBL" id="UINC01015312">
    <property type="protein sequence ID" value="SVA64567.1"/>
    <property type="molecule type" value="Genomic_DNA"/>
</dbReference>
<gene>
    <name evidence="2" type="ORF">METZ01_LOCUS117421</name>
</gene>
<feature type="transmembrane region" description="Helical" evidence="1">
    <location>
        <begin position="25"/>
        <end position="45"/>
    </location>
</feature>
<name>A0A381XK67_9ZZZZ</name>
<feature type="transmembrane region" description="Helical" evidence="1">
    <location>
        <begin position="52"/>
        <end position="71"/>
    </location>
</feature>
<keyword evidence="1" id="KW-0812">Transmembrane</keyword>
<proteinExistence type="predicted"/>
<sequence length="78" mass="8972">MDAWIEKEYPKSIRRMEASSPFHQIGKYLILGGIIIYTIYVLTHVNFFKPTAIILLLGGMVVEIIALIQYFKSLSHDD</sequence>